<dbReference type="GO" id="GO:0033167">
    <property type="term" value="C:ARC complex"/>
    <property type="evidence" value="ECO:0007669"/>
    <property type="project" value="InterPro"/>
</dbReference>
<protein>
    <recommendedName>
        <fullName evidence="4">Argonaute siRNA chaperone complex subunit Arb1</fullName>
    </recommendedName>
</protein>
<dbReference type="Proteomes" id="UP000235672">
    <property type="component" value="Unassembled WGS sequence"/>
</dbReference>
<feature type="region of interest" description="Disordered" evidence="1">
    <location>
        <begin position="26"/>
        <end position="160"/>
    </location>
</feature>
<dbReference type="InterPro" id="IPR018606">
    <property type="entry name" value="Arb1"/>
</dbReference>
<accession>A0A2J6PYW7</accession>
<feature type="compositionally biased region" description="Basic residues" evidence="1">
    <location>
        <begin position="115"/>
        <end position="129"/>
    </location>
</feature>
<keyword evidence="3" id="KW-1185">Reference proteome</keyword>
<name>A0A2J6PYW7_9HELO</name>
<dbReference type="AlphaFoldDB" id="A0A2J6PYW7"/>
<proteinExistence type="predicted"/>
<evidence type="ECO:0000313" key="3">
    <source>
        <dbReference type="Proteomes" id="UP000235672"/>
    </source>
</evidence>
<dbReference type="Pfam" id="PF09692">
    <property type="entry name" value="Arb1"/>
    <property type="match status" value="1"/>
</dbReference>
<dbReference type="GO" id="GO:0031047">
    <property type="term" value="P:regulatory ncRNA-mediated gene silencing"/>
    <property type="evidence" value="ECO:0007669"/>
    <property type="project" value="InterPro"/>
</dbReference>
<feature type="compositionally biased region" description="Polar residues" evidence="1">
    <location>
        <begin position="26"/>
        <end position="39"/>
    </location>
</feature>
<feature type="compositionally biased region" description="Pro residues" evidence="1">
    <location>
        <begin position="77"/>
        <end position="93"/>
    </location>
</feature>
<feature type="compositionally biased region" description="Basic and acidic residues" evidence="1">
    <location>
        <begin position="44"/>
        <end position="57"/>
    </location>
</feature>
<dbReference type="OrthoDB" id="435402at2759"/>
<dbReference type="EMBL" id="KZ613491">
    <property type="protein sequence ID" value="PMD19066.1"/>
    <property type="molecule type" value="Genomic_DNA"/>
</dbReference>
<organism evidence="2 3">
    <name type="scientific">Hyaloscypha hepaticicola</name>
    <dbReference type="NCBI Taxonomy" id="2082293"/>
    <lineage>
        <taxon>Eukaryota</taxon>
        <taxon>Fungi</taxon>
        <taxon>Dikarya</taxon>
        <taxon>Ascomycota</taxon>
        <taxon>Pezizomycotina</taxon>
        <taxon>Leotiomycetes</taxon>
        <taxon>Helotiales</taxon>
        <taxon>Hyaloscyphaceae</taxon>
        <taxon>Hyaloscypha</taxon>
    </lineage>
</organism>
<evidence type="ECO:0000256" key="1">
    <source>
        <dbReference type="SAM" id="MobiDB-lite"/>
    </source>
</evidence>
<reference evidence="2 3" key="1">
    <citation type="submission" date="2016-05" db="EMBL/GenBank/DDBJ databases">
        <title>A degradative enzymes factory behind the ericoid mycorrhizal symbiosis.</title>
        <authorList>
            <consortium name="DOE Joint Genome Institute"/>
            <person name="Martino E."/>
            <person name="Morin E."/>
            <person name="Grelet G."/>
            <person name="Kuo A."/>
            <person name="Kohler A."/>
            <person name="Daghino S."/>
            <person name="Barry K."/>
            <person name="Choi C."/>
            <person name="Cichocki N."/>
            <person name="Clum A."/>
            <person name="Copeland A."/>
            <person name="Hainaut M."/>
            <person name="Haridas S."/>
            <person name="Labutti K."/>
            <person name="Lindquist E."/>
            <person name="Lipzen A."/>
            <person name="Khouja H.-R."/>
            <person name="Murat C."/>
            <person name="Ohm R."/>
            <person name="Olson A."/>
            <person name="Spatafora J."/>
            <person name="Veneault-Fourrey C."/>
            <person name="Henrissat B."/>
            <person name="Grigoriev I."/>
            <person name="Martin F."/>
            <person name="Perotto S."/>
        </authorList>
    </citation>
    <scope>NUCLEOTIDE SEQUENCE [LARGE SCALE GENOMIC DNA]</scope>
    <source>
        <strain evidence="2 3">UAMH 7357</strain>
    </source>
</reference>
<sequence>MAEHHEKKLSRGVSQVDLAAALTSLPQEQDTIGRYTQEQLLALRPKDDKKNGVHPEVARTGSPPLEGVMTPPDLAAPAPPPPTPASPGTPPVPNEGILREQPNGYAPLVAEGEQKKKKKKKKSSGKNKKPPVTGFEEFYADPPITPDEHEEEEDLYDESRPFADRIQTCIQRYRARRNLDSDRSNILTKYFMLGGVDSSPKSFTGGLDQETLENSTAAEIAAIQATDYVKTGTQNAKYYDGSDNWVVDFEGVAKGFFSYRVPRMFSIDQEREIKLYSQVIRNFLNYVLHHCVCPEYTQDVMAARKICDLAEKELWAITQLQTKLPGDFNVAASILYGGRYKEYRLHAQAWSLDDPEFQDYTSTNPGFTDAEAERKFKTAVAFAGDDALFMKTMEAGVRIVKTTRKFYEVVEIERPSLQTIQEYASVKNSKGESGYIKALGVVKFKAWEGPGFEPEDFTDDEGAATELKVEEAGVESFWLEDDILELFFVGLKLELEVQELNMGIKFFDKVIGLHCSFHTYLPNEKMVHWKEPAPNTRPPPTEDDPDVEERAMDAIAEQEIEEDEKCFGGC</sequence>
<gene>
    <name evidence="2" type="ORF">NA56DRAFT_706120</name>
</gene>
<evidence type="ECO:0008006" key="4">
    <source>
        <dbReference type="Google" id="ProtNLM"/>
    </source>
</evidence>
<evidence type="ECO:0000313" key="2">
    <source>
        <dbReference type="EMBL" id="PMD19066.1"/>
    </source>
</evidence>
<dbReference type="STRING" id="1745343.A0A2J6PYW7"/>